<dbReference type="AlphaFoldDB" id="A0A090MLN7"/>
<dbReference type="GO" id="GO:0016763">
    <property type="term" value="F:pentosyltransferase activity"/>
    <property type="evidence" value="ECO:0007669"/>
    <property type="project" value="TreeGrafter"/>
</dbReference>
<feature type="transmembrane region" description="Helical" evidence="8">
    <location>
        <begin position="169"/>
        <end position="192"/>
    </location>
</feature>
<dbReference type="GO" id="GO:0005886">
    <property type="term" value="C:plasma membrane"/>
    <property type="evidence" value="ECO:0007669"/>
    <property type="project" value="UniProtKB-SubCell"/>
</dbReference>
<comment type="caution">
    <text evidence="10">The sequence shown here is derived from an EMBL/GenBank/DDBJ whole genome shotgun (WGS) entry which is preliminary data.</text>
</comment>
<dbReference type="PANTHER" id="PTHR33908">
    <property type="entry name" value="MANNOSYLTRANSFERASE YKCB-RELATED"/>
    <property type="match status" value="1"/>
</dbReference>
<accession>A0A090MLN7</accession>
<feature type="transmembrane region" description="Helical" evidence="8">
    <location>
        <begin position="23"/>
        <end position="42"/>
    </location>
</feature>
<dbReference type="PANTHER" id="PTHR33908:SF9">
    <property type="entry name" value="BLL5595 PROTEIN"/>
    <property type="match status" value="1"/>
</dbReference>
<dbReference type="OrthoDB" id="7830024at2"/>
<feature type="domain" description="Glycosyltransferase RgtA/B/C/D-like" evidence="9">
    <location>
        <begin position="68"/>
        <end position="228"/>
    </location>
</feature>
<evidence type="ECO:0000313" key="11">
    <source>
        <dbReference type="Proteomes" id="UP000035762"/>
    </source>
</evidence>
<dbReference type="EMBL" id="CCAZ020000001">
    <property type="protein sequence ID" value="CEG08335.1"/>
    <property type="molecule type" value="Genomic_DNA"/>
</dbReference>
<proteinExistence type="predicted"/>
<organism evidence="10 11">
    <name type="scientific">Afipia felis</name>
    <name type="common">Cat scratch disease bacillus</name>
    <dbReference type="NCBI Taxonomy" id="1035"/>
    <lineage>
        <taxon>Bacteria</taxon>
        <taxon>Pseudomonadati</taxon>
        <taxon>Pseudomonadota</taxon>
        <taxon>Alphaproteobacteria</taxon>
        <taxon>Hyphomicrobiales</taxon>
        <taxon>Nitrobacteraceae</taxon>
        <taxon>Afipia</taxon>
    </lineage>
</organism>
<keyword evidence="7 8" id="KW-0472">Membrane</keyword>
<feature type="transmembrane region" description="Helical" evidence="8">
    <location>
        <begin position="116"/>
        <end position="133"/>
    </location>
</feature>
<keyword evidence="5 8" id="KW-0812">Transmembrane</keyword>
<dbReference type="GO" id="GO:0009103">
    <property type="term" value="P:lipopolysaccharide biosynthetic process"/>
    <property type="evidence" value="ECO:0007669"/>
    <property type="project" value="UniProtKB-ARBA"/>
</dbReference>
<dbReference type="Pfam" id="PF13231">
    <property type="entry name" value="PMT_2"/>
    <property type="match status" value="1"/>
</dbReference>
<dbReference type="PROSITE" id="PS51257">
    <property type="entry name" value="PROKAR_LIPOPROTEIN"/>
    <property type="match status" value="1"/>
</dbReference>
<evidence type="ECO:0000256" key="7">
    <source>
        <dbReference type="ARBA" id="ARBA00023136"/>
    </source>
</evidence>
<evidence type="ECO:0000256" key="3">
    <source>
        <dbReference type="ARBA" id="ARBA00022676"/>
    </source>
</evidence>
<keyword evidence="11" id="KW-1185">Reference proteome</keyword>
<feature type="transmembrane region" description="Helical" evidence="8">
    <location>
        <begin position="352"/>
        <end position="372"/>
    </location>
</feature>
<feature type="transmembrane region" description="Helical" evidence="8">
    <location>
        <begin position="252"/>
        <end position="277"/>
    </location>
</feature>
<evidence type="ECO:0000256" key="5">
    <source>
        <dbReference type="ARBA" id="ARBA00022692"/>
    </source>
</evidence>
<dbReference type="InterPro" id="IPR050297">
    <property type="entry name" value="LipidA_mod_glycosyltrf_83"/>
</dbReference>
<evidence type="ECO:0000256" key="8">
    <source>
        <dbReference type="SAM" id="Phobius"/>
    </source>
</evidence>
<evidence type="ECO:0000256" key="4">
    <source>
        <dbReference type="ARBA" id="ARBA00022679"/>
    </source>
</evidence>
<reference evidence="10 11" key="1">
    <citation type="journal article" date="2014" name="Genome Announc.">
        <title>Genome Sequence of Afipia felis Strain 76713, Isolated in Hospital Water Using an Amoeba Co-Culture Procedure.</title>
        <authorList>
            <person name="Benamar S."/>
            <person name="La Scola B."/>
            <person name="Croce O."/>
        </authorList>
    </citation>
    <scope>NUCLEOTIDE SEQUENCE [LARGE SCALE GENOMIC DNA]</scope>
    <source>
        <strain evidence="10 11">76713</strain>
    </source>
</reference>
<evidence type="ECO:0000313" key="10">
    <source>
        <dbReference type="EMBL" id="CEG08335.1"/>
    </source>
</evidence>
<evidence type="ECO:0000256" key="2">
    <source>
        <dbReference type="ARBA" id="ARBA00022475"/>
    </source>
</evidence>
<keyword evidence="6 8" id="KW-1133">Transmembrane helix</keyword>
<sequence length="484" mass="53617">MSDFKATAVAQGQILARTESERLFIGFFLFAFAACWLAFDIISKGPLGAHFDLSEMSIWAEHLALGYKHPPLSGWIFAAWFSLFPRTVWAADLLAVCTVTVTLAITWRLLRDHMDFNRSVLGLASLTLVPLYTFHAAKFNANLVMMPFWAACSLFYLRARIGFRIKDAALAGIFLALAFLGKYWAIYLVIGVATACFTGPKVIQFWKSPSPYIMASCSLIVVTPHLLWLLYSGGKAIGYVEALDTHEEFAASLLRSIHFLVGAVAYVIVPLLLYGTLRPGRLAISDTLHPECSIRKIALVLLTVPLIVPAIINLHYAHRLTALWTFPNWSLLPIVLYGSPKLIVSTLRCRHALLAALAGAIAPLVFSPLVGIHNLSSKEIHRAHWQQISEELGVTARGEIHLGGDPEITKGLYFYLPHAKPLQRPDQDVRIGIVCLKNDVSCKALGDEINSLRWKTITLRQAFLGFKGPPITYQIKAGSRNLSD</sequence>
<dbReference type="InterPro" id="IPR038731">
    <property type="entry name" value="RgtA/B/C-like"/>
</dbReference>
<gene>
    <name evidence="10" type="ORF">BN961_01749</name>
</gene>
<keyword evidence="4" id="KW-0808">Transferase</keyword>
<evidence type="ECO:0000256" key="1">
    <source>
        <dbReference type="ARBA" id="ARBA00004651"/>
    </source>
</evidence>
<evidence type="ECO:0000259" key="9">
    <source>
        <dbReference type="Pfam" id="PF13231"/>
    </source>
</evidence>
<dbReference type="STRING" id="1035.BN961_01749"/>
<evidence type="ECO:0000256" key="6">
    <source>
        <dbReference type="ARBA" id="ARBA00022989"/>
    </source>
</evidence>
<name>A0A090MLN7_AFIFE</name>
<dbReference type="RefSeq" id="WP_048756260.1">
    <property type="nucleotide sequence ID" value="NZ_CCAZ020000001.1"/>
</dbReference>
<keyword evidence="3" id="KW-0328">Glycosyltransferase</keyword>
<protein>
    <recommendedName>
        <fullName evidence="9">Glycosyltransferase RgtA/B/C/D-like domain-containing protein</fullName>
    </recommendedName>
</protein>
<dbReference type="Proteomes" id="UP000035762">
    <property type="component" value="Unassembled WGS sequence"/>
</dbReference>
<feature type="transmembrane region" description="Helical" evidence="8">
    <location>
        <begin position="297"/>
        <end position="316"/>
    </location>
</feature>
<feature type="transmembrane region" description="Helical" evidence="8">
    <location>
        <begin position="88"/>
        <end position="109"/>
    </location>
</feature>
<feature type="transmembrane region" description="Helical" evidence="8">
    <location>
        <begin position="212"/>
        <end position="231"/>
    </location>
</feature>
<keyword evidence="2" id="KW-1003">Cell membrane</keyword>
<feature type="transmembrane region" description="Helical" evidence="8">
    <location>
        <begin position="139"/>
        <end position="157"/>
    </location>
</feature>
<comment type="subcellular location">
    <subcellularLocation>
        <location evidence="1">Cell membrane</location>
        <topology evidence="1">Multi-pass membrane protein</topology>
    </subcellularLocation>
</comment>